<feature type="region of interest" description="Disordered" evidence="2">
    <location>
        <begin position="257"/>
        <end position="331"/>
    </location>
</feature>
<sequence length="331" mass="36129">MSEDTILAGYPYTWSPSATLSIEEFVTKYKPSMVQNDGTKPWIWARRERDSKTPSVENEAAAIAEGVTFLQQITARIEEIKDDASIPVRGNKKAGTKSKKEVREQVHTEAADKLKDISRKYGYVCGKWLIFVPSDKVDAIWSTIASSLATGPLSSTSAFCAKVATSPEDAVPGHRHLICVYIPDVYDKEDVTAVMKVLLRQHGLNLSGVKSDLYTTIGLDSKHPSGIPSTVWKNVSLLKDSEIKELKEAYYTELSVSKATKTPAANPSKESKSDVGKSKPLVKKKVAEDPFASDDDTDSKSGKLASVGGKRKNQESETGGSSNESPVKKKK</sequence>
<protein>
    <submittedName>
        <fullName evidence="3">Translation initiation factor eIF 4e-like domain-containing protein</fullName>
    </submittedName>
</protein>
<evidence type="ECO:0000313" key="3">
    <source>
        <dbReference type="EMBL" id="KAF8448640.1"/>
    </source>
</evidence>
<keyword evidence="3" id="KW-0648">Protein biosynthesis</keyword>
<keyword evidence="4" id="KW-1185">Reference proteome</keyword>
<accession>A0AAD4C5I5</accession>
<dbReference type="PANTHER" id="PTHR31977:SF1">
    <property type="entry name" value="UPF0696 PROTEIN C11ORF68"/>
    <property type="match status" value="1"/>
</dbReference>
<organism evidence="3 4">
    <name type="scientific">Boletus edulis BED1</name>
    <dbReference type="NCBI Taxonomy" id="1328754"/>
    <lineage>
        <taxon>Eukaryota</taxon>
        <taxon>Fungi</taxon>
        <taxon>Dikarya</taxon>
        <taxon>Basidiomycota</taxon>
        <taxon>Agaricomycotina</taxon>
        <taxon>Agaricomycetes</taxon>
        <taxon>Agaricomycetidae</taxon>
        <taxon>Boletales</taxon>
        <taxon>Boletineae</taxon>
        <taxon>Boletaceae</taxon>
        <taxon>Boletoideae</taxon>
        <taxon>Boletus</taxon>
    </lineage>
</organism>
<dbReference type="PANTHER" id="PTHR31977">
    <property type="entry name" value="UPF0696 PROTEIN C11ORF68"/>
    <property type="match status" value="1"/>
</dbReference>
<dbReference type="EMBL" id="WHUW01000003">
    <property type="protein sequence ID" value="KAF8448640.1"/>
    <property type="molecule type" value="Genomic_DNA"/>
</dbReference>
<dbReference type="Proteomes" id="UP001194468">
    <property type="component" value="Unassembled WGS sequence"/>
</dbReference>
<name>A0AAD4C5I5_BOLED</name>
<dbReference type="AlphaFoldDB" id="A0AAD4C5I5"/>
<comment type="caution">
    <text evidence="3">The sequence shown here is derived from an EMBL/GenBank/DDBJ whole genome shotgun (WGS) entry which is preliminary data.</text>
</comment>
<dbReference type="InterPro" id="IPR023398">
    <property type="entry name" value="TIF_eIF4e-like"/>
</dbReference>
<dbReference type="GO" id="GO:0003743">
    <property type="term" value="F:translation initiation factor activity"/>
    <property type="evidence" value="ECO:0007669"/>
    <property type="project" value="UniProtKB-KW"/>
</dbReference>
<proteinExistence type="inferred from homology"/>
<comment type="similarity">
    <text evidence="1">Belongs to the UPF0696 family.</text>
</comment>
<gene>
    <name evidence="3" type="ORF">L210DRAFT_3756545</name>
</gene>
<dbReference type="SUPFAM" id="SSF55418">
    <property type="entry name" value="eIF4e-like"/>
    <property type="match status" value="1"/>
</dbReference>
<evidence type="ECO:0000313" key="4">
    <source>
        <dbReference type="Proteomes" id="UP001194468"/>
    </source>
</evidence>
<dbReference type="InterPro" id="IPR015034">
    <property type="entry name" value="Bles03"/>
</dbReference>
<reference evidence="3" key="2">
    <citation type="journal article" date="2020" name="Nat. Commun.">
        <title>Large-scale genome sequencing of mycorrhizal fungi provides insights into the early evolution of symbiotic traits.</title>
        <authorList>
            <person name="Miyauchi S."/>
            <person name="Kiss E."/>
            <person name="Kuo A."/>
            <person name="Drula E."/>
            <person name="Kohler A."/>
            <person name="Sanchez-Garcia M."/>
            <person name="Morin E."/>
            <person name="Andreopoulos B."/>
            <person name="Barry K.W."/>
            <person name="Bonito G."/>
            <person name="Buee M."/>
            <person name="Carver A."/>
            <person name="Chen C."/>
            <person name="Cichocki N."/>
            <person name="Clum A."/>
            <person name="Culley D."/>
            <person name="Crous P.W."/>
            <person name="Fauchery L."/>
            <person name="Girlanda M."/>
            <person name="Hayes R.D."/>
            <person name="Keri Z."/>
            <person name="LaButti K."/>
            <person name="Lipzen A."/>
            <person name="Lombard V."/>
            <person name="Magnuson J."/>
            <person name="Maillard F."/>
            <person name="Murat C."/>
            <person name="Nolan M."/>
            <person name="Ohm R.A."/>
            <person name="Pangilinan J."/>
            <person name="Pereira M.F."/>
            <person name="Perotto S."/>
            <person name="Peter M."/>
            <person name="Pfister S."/>
            <person name="Riley R."/>
            <person name="Sitrit Y."/>
            <person name="Stielow J.B."/>
            <person name="Szollosi G."/>
            <person name="Zifcakova L."/>
            <person name="Stursova M."/>
            <person name="Spatafora J.W."/>
            <person name="Tedersoo L."/>
            <person name="Vaario L.M."/>
            <person name="Yamada A."/>
            <person name="Yan M."/>
            <person name="Wang P."/>
            <person name="Xu J."/>
            <person name="Bruns T."/>
            <person name="Baldrian P."/>
            <person name="Vilgalys R."/>
            <person name="Dunand C."/>
            <person name="Henrissat B."/>
            <person name="Grigoriev I.V."/>
            <person name="Hibbett D."/>
            <person name="Nagy L.G."/>
            <person name="Martin F.M."/>
        </authorList>
    </citation>
    <scope>NUCLEOTIDE SEQUENCE</scope>
    <source>
        <strain evidence="3">BED1</strain>
    </source>
</reference>
<keyword evidence="3" id="KW-0396">Initiation factor</keyword>
<dbReference type="Gene3D" id="3.30.760.10">
    <property type="entry name" value="RNA Cap, Translation Initiation Factor Eif4e"/>
    <property type="match status" value="1"/>
</dbReference>
<dbReference type="Pfam" id="PF08939">
    <property type="entry name" value="Bles03"/>
    <property type="match status" value="1"/>
</dbReference>
<evidence type="ECO:0000256" key="1">
    <source>
        <dbReference type="ARBA" id="ARBA00010568"/>
    </source>
</evidence>
<feature type="compositionally biased region" description="Polar residues" evidence="2">
    <location>
        <begin position="316"/>
        <end position="325"/>
    </location>
</feature>
<evidence type="ECO:0000256" key="2">
    <source>
        <dbReference type="SAM" id="MobiDB-lite"/>
    </source>
</evidence>
<reference evidence="3" key="1">
    <citation type="submission" date="2019-10" db="EMBL/GenBank/DDBJ databases">
        <authorList>
            <consortium name="DOE Joint Genome Institute"/>
            <person name="Kuo A."/>
            <person name="Miyauchi S."/>
            <person name="Kiss E."/>
            <person name="Drula E."/>
            <person name="Kohler A."/>
            <person name="Sanchez-Garcia M."/>
            <person name="Andreopoulos B."/>
            <person name="Barry K.W."/>
            <person name="Bonito G."/>
            <person name="Buee M."/>
            <person name="Carver A."/>
            <person name="Chen C."/>
            <person name="Cichocki N."/>
            <person name="Clum A."/>
            <person name="Culley D."/>
            <person name="Crous P.W."/>
            <person name="Fauchery L."/>
            <person name="Girlanda M."/>
            <person name="Hayes R."/>
            <person name="Keri Z."/>
            <person name="LaButti K."/>
            <person name="Lipzen A."/>
            <person name="Lombard V."/>
            <person name="Magnuson J."/>
            <person name="Maillard F."/>
            <person name="Morin E."/>
            <person name="Murat C."/>
            <person name="Nolan M."/>
            <person name="Ohm R."/>
            <person name="Pangilinan J."/>
            <person name="Pereira M."/>
            <person name="Perotto S."/>
            <person name="Peter M."/>
            <person name="Riley R."/>
            <person name="Sitrit Y."/>
            <person name="Stielow B."/>
            <person name="Szollosi G."/>
            <person name="Zifcakova L."/>
            <person name="Stursova M."/>
            <person name="Spatafora J.W."/>
            <person name="Tedersoo L."/>
            <person name="Vaario L.-M."/>
            <person name="Yamada A."/>
            <person name="Yan M."/>
            <person name="Wang P."/>
            <person name="Xu J."/>
            <person name="Bruns T."/>
            <person name="Baldrian P."/>
            <person name="Vilgalys R."/>
            <person name="Henrissat B."/>
            <person name="Grigoriev I.V."/>
            <person name="Hibbett D."/>
            <person name="Nagy L.G."/>
            <person name="Martin F.M."/>
        </authorList>
    </citation>
    <scope>NUCLEOTIDE SEQUENCE</scope>
    <source>
        <strain evidence="3">BED1</strain>
    </source>
</reference>